<dbReference type="eggNOG" id="COG2186">
    <property type="taxonomic scope" value="Bacteria"/>
</dbReference>
<dbReference type="Gene3D" id="1.20.120.530">
    <property type="entry name" value="GntR ligand-binding domain-like"/>
    <property type="match status" value="1"/>
</dbReference>
<accession>Q143U7</accession>
<dbReference type="Pfam" id="PF00392">
    <property type="entry name" value="GntR"/>
    <property type="match status" value="1"/>
</dbReference>
<dbReference type="Proteomes" id="UP000001817">
    <property type="component" value="Chromosome 1"/>
</dbReference>
<dbReference type="InterPro" id="IPR011711">
    <property type="entry name" value="GntR_C"/>
</dbReference>
<dbReference type="Gene3D" id="1.10.10.10">
    <property type="entry name" value="Winged helix-like DNA-binding domain superfamily/Winged helix DNA-binding domain"/>
    <property type="match status" value="1"/>
</dbReference>
<evidence type="ECO:0000313" key="6">
    <source>
        <dbReference type="EMBL" id="ABE29392.1"/>
    </source>
</evidence>
<dbReference type="SMART" id="SM00895">
    <property type="entry name" value="FCD"/>
    <property type="match status" value="1"/>
</dbReference>
<gene>
    <name evidence="6" type="ORF">Bxe_A3597</name>
</gene>
<dbReference type="InterPro" id="IPR036390">
    <property type="entry name" value="WH_DNA-bd_sf"/>
</dbReference>
<evidence type="ECO:0000256" key="2">
    <source>
        <dbReference type="ARBA" id="ARBA00023125"/>
    </source>
</evidence>
<evidence type="ECO:0000313" key="7">
    <source>
        <dbReference type="Proteomes" id="UP000001817"/>
    </source>
</evidence>
<dbReference type="PROSITE" id="PS50949">
    <property type="entry name" value="HTH_GNTR"/>
    <property type="match status" value="1"/>
</dbReference>
<keyword evidence="7" id="KW-1185">Reference proteome</keyword>
<dbReference type="PRINTS" id="PR00035">
    <property type="entry name" value="HTHGNTR"/>
</dbReference>
<dbReference type="KEGG" id="bxe:Bxe_A3597"/>
<dbReference type="CDD" id="cd07377">
    <property type="entry name" value="WHTH_GntR"/>
    <property type="match status" value="1"/>
</dbReference>
<keyword evidence="1" id="KW-0805">Transcription regulation</keyword>
<organism evidence="6 7">
    <name type="scientific">Paraburkholderia xenovorans (strain LB400)</name>
    <dbReference type="NCBI Taxonomy" id="266265"/>
    <lineage>
        <taxon>Bacteria</taxon>
        <taxon>Pseudomonadati</taxon>
        <taxon>Pseudomonadota</taxon>
        <taxon>Betaproteobacteria</taxon>
        <taxon>Burkholderiales</taxon>
        <taxon>Burkholderiaceae</taxon>
        <taxon>Paraburkholderia</taxon>
    </lineage>
</organism>
<dbReference type="SMART" id="SM00345">
    <property type="entry name" value="HTH_GNTR"/>
    <property type="match status" value="1"/>
</dbReference>
<dbReference type="OrthoDB" id="5296437at2"/>
<dbReference type="InterPro" id="IPR036388">
    <property type="entry name" value="WH-like_DNA-bd_sf"/>
</dbReference>
<dbReference type="PANTHER" id="PTHR43537:SF5">
    <property type="entry name" value="UXU OPERON TRANSCRIPTIONAL REGULATOR"/>
    <property type="match status" value="1"/>
</dbReference>
<dbReference type="PANTHER" id="PTHR43537">
    <property type="entry name" value="TRANSCRIPTIONAL REGULATOR, GNTR FAMILY"/>
    <property type="match status" value="1"/>
</dbReference>
<name>Q143U7_PARXL</name>
<reference evidence="6 7" key="1">
    <citation type="journal article" date="2006" name="Proc. Natl. Acad. Sci. U.S.A.">
        <title>Burkholderia xenovorans LB400 harbors a multi-replicon, 9.73-Mbp genome shaped for versatility.</title>
        <authorList>
            <person name="Chain P.S."/>
            <person name="Denef V.J."/>
            <person name="Konstantinidis K.T."/>
            <person name="Vergez L.M."/>
            <person name="Agullo L."/>
            <person name="Reyes V.L."/>
            <person name="Hauser L."/>
            <person name="Cordova M."/>
            <person name="Gomez L."/>
            <person name="Gonzalez M."/>
            <person name="Land M."/>
            <person name="Lao V."/>
            <person name="Larimer F."/>
            <person name="LiPuma J.J."/>
            <person name="Mahenthiralingam E."/>
            <person name="Malfatti S.A."/>
            <person name="Marx C.J."/>
            <person name="Parnell J.J."/>
            <person name="Ramette A."/>
            <person name="Richardson P."/>
            <person name="Seeger M."/>
            <person name="Smith D."/>
            <person name="Spilker T."/>
            <person name="Sul W.J."/>
            <person name="Tsoi T.V."/>
            <person name="Ulrich L.E."/>
            <person name="Zhulin I.B."/>
            <person name="Tiedje J.M."/>
        </authorList>
    </citation>
    <scope>NUCLEOTIDE SEQUENCE [LARGE SCALE GENOMIC DNA]</scope>
    <source>
        <strain evidence="6 7">LB400</strain>
    </source>
</reference>
<dbReference type="Pfam" id="PF07729">
    <property type="entry name" value="FCD"/>
    <property type="match status" value="1"/>
</dbReference>
<feature type="region of interest" description="Disordered" evidence="4">
    <location>
        <begin position="239"/>
        <end position="279"/>
    </location>
</feature>
<evidence type="ECO:0000256" key="3">
    <source>
        <dbReference type="ARBA" id="ARBA00023163"/>
    </source>
</evidence>
<keyword evidence="2" id="KW-0238">DNA-binding</keyword>
<dbReference type="GO" id="GO:0003700">
    <property type="term" value="F:DNA-binding transcription factor activity"/>
    <property type="evidence" value="ECO:0007669"/>
    <property type="project" value="InterPro"/>
</dbReference>
<dbReference type="SUPFAM" id="SSF48008">
    <property type="entry name" value="GntR ligand-binding domain-like"/>
    <property type="match status" value="1"/>
</dbReference>
<dbReference type="RefSeq" id="WP_011487162.1">
    <property type="nucleotide sequence ID" value="NC_007951.1"/>
</dbReference>
<sequence>MENNDQLELQSIKTKRVFEEICLQIRGLLASGNLSTGDKLPPERDLAIRFNVSRPAVREALRSLEISGIIELKTGAKGGAFIRDGSSGLLTRSMQDLLLLGSLSSDGLLEARELIHEIVVRLACERGEEADWLAIEKNIREIEKLGSSKEELPARVKAGFMFFRLIAQATHNEVLVILIESLSDIVRAMIDQTGAVARPELVAVRWRLLKYLRARDPRKAMKEMSGFLGVVHKGLSVEPAPPRARARAAATSAKAPAARTPRAKSGARTGGLFDAESDK</sequence>
<proteinExistence type="predicted"/>
<dbReference type="InterPro" id="IPR000524">
    <property type="entry name" value="Tscrpt_reg_HTH_GntR"/>
</dbReference>
<keyword evidence="3" id="KW-0804">Transcription</keyword>
<evidence type="ECO:0000256" key="1">
    <source>
        <dbReference type="ARBA" id="ARBA00023015"/>
    </source>
</evidence>
<dbReference type="EMBL" id="CP000270">
    <property type="protein sequence ID" value="ABE29392.1"/>
    <property type="molecule type" value="Genomic_DNA"/>
</dbReference>
<dbReference type="AlphaFoldDB" id="Q143U7"/>
<evidence type="ECO:0000256" key="4">
    <source>
        <dbReference type="SAM" id="MobiDB-lite"/>
    </source>
</evidence>
<dbReference type="SUPFAM" id="SSF46785">
    <property type="entry name" value="Winged helix' DNA-binding domain"/>
    <property type="match status" value="1"/>
</dbReference>
<feature type="compositionally biased region" description="Low complexity" evidence="4">
    <location>
        <begin position="247"/>
        <end position="264"/>
    </location>
</feature>
<dbReference type="InterPro" id="IPR008920">
    <property type="entry name" value="TF_FadR/GntR_C"/>
</dbReference>
<dbReference type="KEGG" id="bxb:DR64_1294"/>
<protein>
    <submittedName>
        <fullName evidence="6">Transcriptional regulator, GntR family</fullName>
    </submittedName>
</protein>
<dbReference type="STRING" id="266265.Bxe_A3597"/>
<feature type="domain" description="HTH gntR-type" evidence="5">
    <location>
        <begin position="15"/>
        <end position="85"/>
    </location>
</feature>
<dbReference type="GO" id="GO:0003677">
    <property type="term" value="F:DNA binding"/>
    <property type="evidence" value="ECO:0007669"/>
    <property type="project" value="UniProtKB-KW"/>
</dbReference>
<evidence type="ECO:0000259" key="5">
    <source>
        <dbReference type="PROSITE" id="PS50949"/>
    </source>
</evidence>
<dbReference type="PATRIC" id="fig|266265.5.peg.869"/>